<accession>A0ABN9T3M3</accession>
<organism evidence="1 2">
    <name type="scientific">Prorocentrum cordatum</name>
    <dbReference type="NCBI Taxonomy" id="2364126"/>
    <lineage>
        <taxon>Eukaryota</taxon>
        <taxon>Sar</taxon>
        <taxon>Alveolata</taxon>
        <taxon>Dinophyceae</taxon>
        <taxon>Prorocentrales</taxon>
        <taxon>Prorocentraceae</taxon>
        <taxon>Prorocentrum</taxon>
    </lineage>
</organism>
<name>A0ABN9T3M3_9DINO</name>
<sequence length="144" mass="15815">VFRKRVNGDKSGQNEEALQRLGLPTPALALAMLEGLATCEIGGRVGQLTNDYLEQRQPADEAKEPTTIDVDLLSQQVSFIRIEKIRDPTVAKLVIGARDWPARQLVIDGLRAEGNARHHVGPAPAGWMGEEISVWLGHFKKIGE</sequence>
<gene>
    <name evidence="1" type="ORF">PCOR1329_LOCUS35234</name>
</gene>
<keyword evidence="2" id="KW-1185">Reference proteome</keyword>
<reference evidence="1" key="1">
    <citation type="submission" date="2023-10" db="EMBL/GenBank/DDBJ databases">
        <authorList>
            <person name="Chen Y."/>
            <person name="Shah S."/>
            <person name="Dougan E. K."/>
            <person name="Thang M."/>
            <person name="Chan C."/>
        </authorList>
    </citation>
    <scope>NUCLEOTIDE SEQUENCE [LARGE SCALE GENOMIC DNA]</scope>
</reference>
<evidence type="ECO:0000313" key="1">
    <source>
        <dbReference type="EMBL" id="CAK0839582.1"/>
    </source>
</evidence>
<protein>
    <submittedName>
        <fullName evidence="1">Uncharacterized protein</fullName>
    </submittedName>
</protein>
<dbReference type="Proteomes" id="UP001189429">
    <property type="component" value="Unassembled WGS sequence"/>
</dbReference>
<proteinExistence type="predicted"/>
<dbReference type="EMBL" id="CAUYUJ010014305">
    <property type="protein sequence ID" value="CAK0839582.1"/>
    <property type="molecule type" value="Genomic_DNA"/>
</dbReference>
<evidence type="ECO:0000313" key="2">
    <source>
        <dbReference type="Proteomes" id="UP001189429"/>
    </source>
</evidence>
<comment type="caution">
    <text evidence="1">The sequence shown here is derived from an EMBL/GenBank/DDBJ whole genome shotgun (WGS) entry which is preliminary data.</text>
</comment>
<feature type="non-terminal residue" evidence="1">
    <location>
        <position position="1"/>
    </location>
</feature>